<dbReference type="Proteomes" id="UP000644610">
    <property type="component" value="Unassembled WGS sequence"/>
</dbReference>
<keyword evidence="2" id="KW-0732">Signal</keyword>
<reference evidence="3" key="1">
    <citation type="submission" date="2021-01" db="EMBL/GenBank/DDBJ databases">
        <title>Whole genome shotgun sequence of Planotetraspora silvatica NBRC 100141.</title>
        <authorList>
            <person name="Komaki H."/>
            <person name="Tamura T."/>
        </authorList>
    </citation>
    <scope>NUCLEOTIDE SEQUENCE</scope>
    <source>
        <strain evidence="3">NBRC 100141</strain>
    </source>
</reference>
<evidence type="ECO:0000256" key="1">
    <source>
        <dbReference type="SAM" id="MobiDB-lite"/>
    </source>
</evidence>
<evidence type="ECO:0000313" key="4">
    <source>
        <dbReference type="Proteomes" id="UP000644610"/>
    </source>
</evidence>
<feature type="chain" id="PRO_5035266960" evidence="2">
    <location>
        <begin position="24"/>
        <end position="195"/>
    </location>
</feature>
<feature type="region of interest" description="Disordered" evidence="1">
    <location>
        <begin position="156"/>
        <end position="195"/>
    </location>
</feature>
<protein>
    <submittedName>
        <fullName evidence="3">Membrane protein</fullName>
    </submittedName>
</protein>
<feature type="signal peptide" evidence="2">
    <location>
        <begin position="1"/>
        <end position="23"/>
    </location>
</feature>
<gene>
    <name evidence="3" type="ORF">Psi02_28030</name>
</gene>
<dbReference type="PROSITE" id="PS51257">
    <property type="entry name" value="PROKAR_LIPOPROTEIN"/>
    <property type="match status" value="1"/>
</dbReference>
<evidence type="ECO:0000256" key="2">
    <source>
        <dbReference type="SAM" id="SignalP"/>
    </source>
</evidence>
<name>A0A8J3UQ82_9ACTN</name>
<accession>A0A8J3UQ82</accession>
<organism evidence="3 4">
    <name type="scientific">Planotetraspora silvatica</name>
    <dbReference type="NCBI Taxonomy" id="234614"/>
    <lineage>
        <taxon>Bacteria</taxon>
        <taxon>Bacillati</taxon>
        <taxon>Actinomycetota</taxon>
        <taxon>Actinomycetes</taxon>
        <taxon>Streptosporangiales</taxon>
        <taxon>Streptosporangiaceae</taxon>
        <taxon>Planotetraspora</taxon>
    </lineage>
</organism>
<comment type="caution">
    <text evidence="3">The sequence shown here is derived from an EMBL/GenBank/DDBJ whole genome shotgun (WGS) entry which is preliminary data.</text>
</comment>
<keyword evidence="4" id="KW-1185">Reference proteome</keyword>
<dbReference type="EMBL" id="BOOQ01000016">
    <property type="protein sequence ID" value="GII46379.1"/>
    <property type="molecule type" value="Genomic_DNA"/>
</dbReference>
<proteinExistence type="predicted"/>
<sequence>MVSRLILFVALGLVVLAGCGSDAAVSGAEIERLRAQGVAPDLIYLVDLPGYELAEQSMGVINEEGFGAVYASPEGRQVELRVDHGSFGDDVCQGVPVHNATPLDARVTCERDDAGWYRVAGDRHEYVSVQGNRLLKLNGRVTEVSRDALKAAVAGARHAVSDGSGTPEPPRTPVQRGDLPTAGDGAPNNEVGPGG</sequence>
<evidence type="ECO:0000313" key="3">
    <source>
        <dbReference type="EMBL" id="GII46379.1"/>
    </source>
</evidence>
<dbReference type="AlphaFoldDB" id="A0A8J3UQ82"/>